<evidence type="ECO:0000256" key="2">
    <source>
        <dbReference type="ARBA" id="ARBA00022438"/>
    </source>
</evidence>
<evidence type="ECO:0000256" key="1">
    <source>
        <dbReference type="ARBA" id="ARBA00010491"/>
    </source>
</evidence>
<dbReference type="GO" id="GO:0070009">
    <property type="term" value="F:serine-type aminopeptidase activity"/>
    <property type="evidence" value="ECO:0007669"/>
    <property type="project" value="UniProtKB-UniRule"/>
</dbReference>
<dbReference type="InterPro" id="IPR043504">
    <property type="entry name" value="Peptidase_S1_PA_chymotrypsin"/>
</dbReference>
<organism evidence="7 8">
    <name type="scientific">Corallococcus exiguus</name>
    <dbReference type="NCBI Taxonomy" id="83462"/>
    <lineage>
        <taxon>Bacteria</taxon>
        <taxon>Pseudomonadati</taxon>
        <taxon>Myxococcota</taxon>
        <taxon>Myxococcia</taxon>
        <taxon>Myxococcales</taxon>
        <taxon>Cystobacterineae</taxon>
        <taxon>Myxococcaceae</taxon>
        <taxon>Corallococcus</taxon>
    </lineage>
</organism>
<dbReference type="Gene3D" id="2.40.10.10">
    <property type="entry name" value="Trypsin-like serine proteases"/>
    <property type="match status" value="1"/>
</dbReference>
<evidence type="ECO:0000256" key="3">
    <source>
        <dbReference type="ARBA" id="ARBA00022670"/>
    </source>
</evidence>
<reference evidence="7 8" key="1">
    <citation type="submission" date="2020-01" db="EMBL/GenBank/DDBJ databases">
        <title>The draft genome sequence of Corallococcus exiguus DSM 14696.</title>
        <authorList>
            <person name="Zhang X."/>
            <person name="Zhu H."/>
        </authorList>
    </citation>
    <scope>NUCLEOTIDE SEQUENCE [LARGE SCALE GENOMIC DNA]</scope>
    <source>
        <strain evidence="7 8">DSM 14696</strain>
    </source>
</reference>
<dbReference type="GO" id="GO:0008239">
    <property type="term" value="F:dipeptidyl-peptidase activity"/>
    <property type="evidence" value="ECO:0007669"/>
    <property type="project" value="UniProtKB-UniRule"/>
</dbReference>
<evidence type="ECO:0000256" key="6">
    <source>
        <dbReference type="RuleBase" id="RU366067"/>
    </source>
</evidence>
<evidence type="ECO:0000256" key="5">
    <source>
        <dbReference type="ARBA" id="ARBA00022801"/>
    </source>
</evidence>
<feature type="signal peptide" evidence="6">
    <location>
        <begin position="1"/>
        <end position="17"/>
    </location>
</feature>
<dbReference type="InterPro" id="IPR009003">
    <property type="entry name" value="Peptidase_S1_PA"/>
</dbReference>
<accession>A0A7X4YDY0</accession>
<comment type="similarity">
    <text evidence="1 6">Belongs to the peptidase S46 family.</text>
</comment>
<dbReference type="Pfam" id="PF10459">
    <property type="entry name" value="Peptidase_S46"/>
    <property type="match status" value="1"/>
</dbReference>
<protein>
    <recommendedName>
        <fullName evidence="6">Dipeptidyl-peptidase</fullName>
        <ecNumber evidence="6">3.4.14.-</ecNumber>
    </recommendedName>
</protein>
<comment type="caution">
    <text evidence="7">The sequence shown here is derived from an EMBL/GenBank/DDBJ whole genome shotgun (WGS) entry which is preliminary data.</text>
</comment>
<dbReference type="EMBL" id="JAAAPK010000006">
    <property type="protein sequence ID" value="NBC42949.1"/>
    <property type="molecule type" value="Genomic_DNA"/>
</dbReference>
<dbReference type="RefSeq" id="WP_139918940.1">
    <property type="nucleotide sequence ID" value="NZ_CBCSLE010000115.1"/>
</dbReference>
<dbReference type="EC" id="3.4.14.-" evidence="6"/>
<evidence type="ECO:0000313" key="7">
    <source>
        <dbReference type="EMBL" id="NBC42949.1"/>
    </source>
</evidence>
<dbReference type="AlphaFoldDB" id="A0A7X4YDY0"/>
<keyword evidence="4 6" id="KW-0732">Signal</keyword>
<dbReference type="GO" id="GO:0043171">
    <property type="term" value="P:peptide catabolic process"/>
    <property type="evidence" value="ECO:0007669"/>
    <property type="project" value="UniProtKB-UniRule"/>
</dbReference>
<keyword evidence="6" id="KW-0720">Serine protease</keyword>
<dbReference type="Proteomes" id="UP000537825">
    <property type="component" value="Unassembled WGS sequence"/>
</dbReference>
<keyword evidence="2 6" id="KW-0031">Aminopeptidase</keyword>
<dbReference type="SUPFAM" id="SSF50494">
    <property type="entry name" value="Trypsin-like serine proteases"/>
    <property type="match status" value="1"/>
</dbReference>
<evidence type="ECO:0000313" key="8">
    <source>
        <dbReference type="Proteomes" id="UP000537825"/>
    </source>
</evidence>
<comment type="function">
    <text evidence="6">Catalyzes the removal of dipeptides from the N-terminus of oligopeptides.</text>
</comment>
<keyword evidence="5 6" id="KW-0378">Hydrolase</keyword>
<keyword evidence="3 6" id="KW-0645">Protease</keyword>
<gene>
    <name evidence="7" type="ORF">GTZ93_24410</name>
</gene>
<dbReference type="InterPro" id="IPR019500">
    <property type="entry name" value="Pep_S46"/>
</dbReference>
<proteinExistence type="inferred from homology"/>
<name>A0A7X4YDY0_9BACT</name>
<sequence length="725" mass="79436">MKKTLLLLALVAAPAFAGEGKWTPQQVLELSPAWLKAQGLQLPPNKLWDPKRGTGLLAGTVNTGGCSGSFISASGLIITNHHCAFSIIQEHSSPQKDLITDGFLAKSQSEELPGKGSRVQVPRGFKDVTAEINGAVPQGADDLARYKAIDRKQKELVAECEKRPATRCQVATFDGGVNYTLVDAVELQDVRLVYAPPRAVGEYGGEEDNWMWPRHTGDFAIIRAYTAPDGASAAFSDKNVPYKAEFFFPLSTEGVKPGDFVMVLGYPGSTYRTLLADEMAERQARYYPRMRDVLGEAIRILETEGEKDPAGKIAVASQLKGLHNAYKNAGGQLAGLKRGHIVEKQRDTEAATVAWAQKDAAKWGDALKAREALLAEQQDSAKTFDREFLLNMSSRLARGPALATSVSRLAMERAKPDLERRPEYMDREVPRIKDRLEREQKNLFLASDKALLHAFVKRAQALPADARIASVDAAFGKTYSEKDVSAKIDSLYAGTKVLTLAERLKMADESVGQLAARRDPMLAFGMELAKEQAALDDTRDRRQGASSRLRPAWRKAVMAQAGKPIAPDANSTLRVSFAKVQGYTPRDGALYLPQTTLTGMMQKHTGEEPFNAPEKVRAAAAAKKFGQWVDPRLKDVPVDFLADADTTGGNSGSPTVNGKGQLVGVNFDRVWENVANDFGYNPDVARNVNVDVRYLLWQLDQVEDADSLLRELNVRKGKPVAKEAR</sequence>
<dbReference type="GO" id="GO:0006508">
    <property type="term" value="P:proteolysis"/>
    <property type="evidence" value="ECO:0007669"/>
    <property type="project" value="UniProtKB-KW"/>
</dbReference>
<evidence type="ECO:0000256" key="4">
    <source>
        <dbReference type="ARBA" id="ARBA00022729"/>
    </source>
</evidence>
<dbReference type="PANTHER" id="PTHR38469">
    <property type="entry name" value="PERIPLASMIC PEPTIDASE SUBFAMILY S1B"/>
    <property type="match status" value="1"/>
</dbReference>
<feature type="chain" id="PRO_5031591642" description="Dipeptidyl-peptidase" evidence="6">
    <location>
        <begin position="18"/>
        <end position="725"/>
    </location>
</feature>
<dbReference type="PANTHER" id="PTHR38469:SF1">
    <property type="entry name" value="PERIPLASMIC PEPTIDASE SUBFAMILY S1B"/>
    <property type="match status" value="1"/>
</dbReference>
<keyword evidence="8" id="KW-1185">Reference proteome</keyword>